<evidence type="ECO:0000256" key="12">
    <source>
        <dbReference type="NCBIfam" id="TIGR00418"/>
    </source>
</evidence>
<dbReference type="Pfam" id="PF00587">
    <property type="entry name" value="tRNA-synt_2b"/>
    <property type="match status" value="1"/>
</dbReference>
<evidence type="ECO:0000256" key="5">
    <source>
        <dbReference type="ARBA" id="ARBA00022723"/>
    </source>
</evidence>
<proteinExistence type="inferred from homology"/>
<dbReference type="InterPro" id="IPR004154">
    <property type="entry name" value="Anticodon-bd"/>
</dbReference>
<evidence type="ECO:0000256" key="8">
    <source>
        <dbReference type="ARBA" id="ARBA00022840"/>
    </source>
</evidence>
<keyword evidence="9" id="KW-0648">Protein biosynthesis</keyword>
<dbReference type="InterPro" id="IPR036621">
    <property type="entry name" value="Anticodon-bd_dom_sf"/>
</dbReference>
<reference evidence="14 15" key="1">
    <citation type="submission" date="2023-05" db="EMBL/GenBank/DDBJ databases">
        <title>Draft genome sequence of Streptomyces sp. B-S-A12 isolated from a cave soil in Thailand.</title>
        <authorList>
            <person name="Chamroensaksri N."/>
            <person name="Muangham S."/>
        </authorList>
    </citation>
    <scope>NUCLEOTIDE SEQUENCE [LARGE SCALE GENOMIC DNA]</scope>
    <source>
        <strain evidence="14 15">B-S-A12</strain>
    </source>
</reference>
<feature type="domain" description="Aminoacyl-transfer RNA synthetases class-II family profile" evidence="13">
    <location>
        <begin position="35"/>
        <end position="308"/>
    </location>
</feature>
<dbReference type="EMBL" id="JASCIS010000005">
    <property type="protein sequence ID" value="MDI3418133.1"/>
    <property type="molecule type" value="Genomic_DNA"/>
</dbReference>
<evidence type="ECO:0000256" key="11">
    <source>
        <dbReference type="ARBA" id="ARBA00049515"/>
    </source>
</evidence>
<dbReference type="InterPro" id="IPR033728">
    <property type="entry name" value="ThrRS_core"/>
</dbReference>
<comment type="catalytic activity">
    <reaction evidence="11">
        <text>tRNA(Thr) + L-threonine + ATP = L-threonyl-tRNA(Thr) + AMP + diphosphate + H(+)</text>
        <dbReference type="Rhea" id="RHEA:24624"/>
        <dbReference type="Rhea" id="RHEA-COMP:9670"/>
        <dbReference type="Rhea" id="RHEA-COMP:9704"/>
        <dbReference type="ChEBI" id="CHEBI:15378"/>
        <dbReference type="ChEBI" id="CHEBI:30616"/>
        <dbReference type="ChEBI" id="CHEBI:33019"/>
        <dbReference type="ChEBI" id="CHEBI:57926"/>
        <dbReference type="ChEBI" id="CHEBI:78442"/>
        <dbReference type="ChEBI" id="CHEBI:78534"/>
        <dbReference type="ChEBI" id="CHEBI:456215"/>
        <dbReference type="EC" id="6.1.1.3"/>
    </reaction>
</comment>
<dbReference type="CDD" id="cd00771">
    <property type="entry name" value="ThrRS_core"/>
    <property type="match status" value="1"/>
</dbReference>
<evidence type="ECO:0000256" key="7">
    <source>
        <dbReference type="ARBA" id="ARBA00022833"/>
    </source>
</evidence>
<evidence type="ECO:0000256" key="3">
    <source>
        <dbReference type="ARBA" id="ARBA00022490"/>
    </source>
</evidence>
<dbReference type="PANTHER" id="PTHR11451:SF56">
    <property type="entry name" value="THREONINE--TRNA LIGASE 1"/>
    <property type="match status" value="1"/>
</dbReference>
<dbReference type="PANTHER" id="PTHR11451">
    <property type="entry name" value="THREONINE-TRNA LIGASE"/>
    <property type="match status" value="1"/>
</dbReference>
<dbReference type="SUPFAM" id="SSF52954">
    <property type="entry name" value="Class II aaRS ABD-related"/>
    <property type="match status" value="1"/>
</dbReference>
<dbReference type="Gene3D" id="3.40.50.800">
    <property type="entry name" value="Anticodon-binding domain"/>
    <property type="match status" value="1"/>
</dbReference>
<protein>
    <recommendedName>
        <fullName evidence="2 12">Threonine--tRNA ligase</fullName>
        <ecNumber evidence="2 12">6.1.1.3</ecNumber>
    </recommendedName>
</protein>
<keyword evidence="8" id="KW-0067">ATP-binding</keyword>
<dbReference type="PROSITE" id="PS50862">
    <property type="entry name" value="AA_TRNA_LIGASE_II"/>
    <property type="match status" value="1"/>
</dbReference>
<dbReference type="EC" id="6.1.1.3" evidence="2 12"/>
<evidence type="ECO:0000256" key="2">
    <source>
        <dbReference type="ARBA" id="ARBA00013163"/>
    </source>
</evidence>
<keyword evidence="3" id="KW-0963">Cytoplasm</keyword>
<dbReference type="RefSeq" id="WP_282534057.1">
    <property type="nucleotide sequence ID" value="NZ_JASCIS010000005.1"/>
</dbReference>
<keyword evidence="5" id="KW-0479">Metal-binding</keyword>
<dbReference type="InterPro" id="IPR002314">
    <property type="entry name" value="aa-tRNA-synt_IIb"/>
</dbReference>
<evidence type="ECO:0000256" key="9">
    <source>
        <dbReference type="ARBA" id="ARBA00022917"/>
    </source>
</evidence>
<evidence type="ECO:0000256" key="1">
    <source>
        <dbReference type="ARBA" id="ARBA00008226"/>
    </source>
</evidence>
<organism evidence="14 15">
    <name type="scientific">Streptomyces luteolus</name>
    <dbReference type="NCBI Taxonomy" id="3043615"/>
    <lineage>
        <taxon>Bacteria</taxon>
        <taxon>Bacillati</taxon>
        <taxon>Actinomycetota</taxon>
        <taxon>Actinomycetes</taxon>
        <taxon>Kitasatosporales</taxon>
        <taxon>Streptomycetaceae</taxon>
        <taxon>Streptomyces</taxon>
    </lineage>
</organism>
<name>A0ABT6SSN3_9ACTN</name>
<comment type="similarity">
    <text evidence="1">Belongs to the class-II aminoacyl-tRNA synthetase family.</text>
</comment>
<dbReference type="Proteomes" id="UP001237105">
    <property type="component" value="Unassembled WGS sequence"/>
</dbReference>
<dbReference type="Pfam" id="PF03129">
    <property type="entry name" value="HGTP_anticodon"/>
    <property type="match status" value="1"/>
</dbReference>
<evidence type="ECO:0000256" key="4">
    <source>
        <dbReference type="ARBA" id="ARBA00022598"/>
    </source>
</evidence>
<evidence type="ECO:0000256" key="6">
    <source>
        <dbReference type="ARBA" id="ARBA00022741"/>
    </source>
</evidence>
<dbReference type="Gene3D" id="3.30.930.10">
    <property type="entry name" value="Bira Bifunctional Protein, Domain 2"/>
    <property type="match status" value="1"/>
</dbReference>
<dbReference type="NCBIfam" id="TIGR00418">
    <property type="entry name" value="thrS"/>
    <property type="match status" value="1"/>
</dbReference>
<dbReference type="PRINTS" id="PR01047">
    <property type="entry name" value="TRNASYNTHTHR"/>
</dbReference>
<sequence length="418" mass="45814">MNPAPEQHDHRRLGRALDLFDTDPLMGAGLPYWLPDGAVIRHEVEEYVRELERLAGYRHVYSPVLGKRELYEISGHWSHYSDDMFPPMHLGPGADGEEVVLRPSLCPHHALIYRSRAHSYRELPLRVAELGGMYRAELSGVLGGLTRVRAIQLNDAHVFCTLDQAADEARAALRLIRRAYADLGIEAARYRLSLPGAGGKYVAGPAMWERAAALLTEVLDAEGLPYEAVEGEAAFYGPKIDVQIVDRAGRESTLSTVQVDFHQPERFGLEYVGADGARHRPVMVHRSVVGSVERLVARLIEVYGGAFPAWLAPLQVAVVPLSQAQVPEAERCVERFVRAGLRAELVGPERGSLGARIRAARLVPYQAVIGPEEAVDGRVALRLRGGRRLEPLPVAEALAGIGAGVRARSGALWSESPL</sequence>
<keyword evidence="10" id="KW-0030">Aminoacyl-tRNA synthetase</keyword>
<evidence type="ECO:0000256" key="10">
    <source>
        <dbReference type="ARBA" id="ARBA00023146"/>
    </source>
</evidence>
<dbReference type="GO" id="GO:0004829">
    <property type="term" value="F:threonine-tRNA ligase activity"/>
    <property type="evidence" value="ECO:0007669"/>
    <property type="project" value="UniProtKB-EC"/>
</dbReference>
<keyword evidence="4 14" id="KW-0436">Ligase</keyword>
<evidence type="ECO:0000313" key="14">
    <source>
        <dbReference type="EMBL" id="MDI3418133.1"/>
    </source>
</evidence>
<evidence type="ECO:0000313" key="15">
    <source>
        <dbReference type="Proteomes" id="UP001237105"/>
    </source>
</evidence>
<evidence type="ECO:0000259" key="13">
    <source>
        <dbReference type="PROSITE" id="PS50862"/>
    </source>
</evidence>
<keyword evidence="6" id="KW-0547">Nucleotide-binding</keyword>
<dbReference type="InterPro" id="IPR045864">
    <property type="entry name" value="aa-tRNA-synth_II/BPL/LPL"/>
</dbReference>
<comment type="caution">
    <text evidence="14">The sequence shown here is derived from an EMBL/GenBank/DDBJ whole genome shotgun (WGS) entry which is preliminary data.</text>
</comment>
<accession>A0ABT6SSN3</accession>
<keyword evidence="15" id="KW-1185">Reference proteome</keyword>
<dbReference type="InterPro" id="IPR002320">
    <property type="entry name" value="Thr-tRNA-ligase_IIa"/>
</dbReference>
<keyword evidence="7" id="KW-0862">Zinc</keyword>
<dbReference type="SUPFAM" id="SSF55681">
    <property type="entry name" value="Class II aaRS and biotin synthetases"/>
    <property type="match status" value="1"/>
</dbReference>
<dbReference type="InterPro" id="IPR006195">
    <property type="entry name" value="aa-tRNA-synth_II"/>
</dbReference>
<gene>
    <name evidence="14" type="primary">thrS</name>
    <name evidence="14" type="ORF">QIT00_06080</name>
</gene>